<evidence type="ECO:0000313" key="3">
    <source>
        <dbReference type="EMBL" id="KAF2083864.1"/>
    </source>
</evidence>
<feature type="compositionally biased region" description="Basic and acidic residues" evidence="2">
    <location>
        <begin position="279"/>
        <end position="301"/>
    </location>
</feature>
<keyword evidence="1" id="KW-0175">Coiled coil</keyword>
<dbReference type="InterPro" id="IPR014751">
    <property type="entry name" value="XRCC4-like_C"/>
</dbReference>
<proteinExistence type="predicted"/>
<dbReference type="PANTHER" id="PTHR42067">
    <property type="entry name" value="YALI0C15378P"/>
    <property type="match status" value="1"/>
</dbReference>
<dbReference type="OrthoDB" id="8064436at2759"/>
<protein>
    <submittedName>
        <fullName evidence="3">Uncharacterized protein</fullName>
    </submittedName>
</protein>
<comment type="caution">
    <text evidence="3">The sequence shown here is derived from an EMBL/GenBank/DDBJ whole genome shotgun (WGS) entry which is preliminary data.</text>
</comment>
<gene>
    <name evidence="3" type="ORF">K490DRAFT_50541</name>
</gene>
<feature type="compositionally biased region" description="Acidic residues" evidence="2">
    <location>
        <begin position="302"/>
        <end position="322"/>
    </location>
</feature>
<feature type="coiled-coil region" evidence="1">
    <location>
        <begin position="161"/>
        <end position="202"/>
    </location>
</feature>
<feature type="compositionally biased region" description="Acidic residues" evidence="2">
    <location>
        <begin position="381"/>
        <end position="390"/>
    </location>
</feature>
<accession>A0A9P4LU84</accession>
<organism evidence="3 4">
    <name type="scientific">Saccharata proteae CBS 121410</name>
    <dbReference type="NCBI Taxonomy" id="1314787"/>
    <lineage>
        <taxon>Eukaryota</taxon>
        <taxon>Fungi</taxon>
        <taxon>Dikarya</taxon>
        <taxon>Ascomycota</taxon>
        <taxon>Pezizomycotina</taxon>
        <taxon>Dothideomycetes</taxon>
        <taxon>Dothideomycetes incertae sedis</taxon>
        <taxon>Botryosphaeriales</taxon>
        <taxon>Saccharataceae</taxon>
        <taxon>Saccharata</taxon>
    </lineage>
</organism>
<feature type="region of interest" description="Disordered" evidence="2">
    <location>
        <begin position="241"/>
        <end position="390"/>
    </location>
</feature>
<dbReference type="Proteomes" id="UP000799776">
    <property type="component" value="Unassembled WGS sequence"/>
</dbReference>
<evidence type="ECO:0000256" key="1">
    <source>
        <dbReference type="SAM" id="Coils"/>
    </source>
</evidence>
<evidence type="ECO:0000313" key="4">
    <source>
        <dbReference type="Proteomes" id="UP000799776"/>
    </source>
</evidence>
<sequence length="390" mass="42066">MSAAQRILRIPRSDQPEAYIVLSIRSAGQHPLDLSLIATEGEHPFVAEIDHHRISDLRAANYHGSDAEWQAALSHALLEQQLVAGHDDARALAGLDTASAVTAGGGELAITLRKKISGITASDRPHRTNQQIQRLGTIRLAQRDEVEVPIFEWSALAATAAAAAQQQSRNLEAKLDAQQKTIDKLNAQLQDLTRAKQAHETALLQKFCEVLNGKKRKIRDQQRLLAGARVDPAAAAEIEHSRGAAGMLRARQPGPSRTAKRKANRRTPVAESESDLDADESRGQVDGEEQREGPDESRDVATPEETDLDETEDSDEDDESDGFDAAPVPRPAKSAVGAKGKAIEKAPLPPPRALPFSRRGNSGGAAAKAVETPTFARYGDGDETTDDDEL</sequence>
<dbReference type="AlphaFoldDB" id="A0A9P4LU84"/>
<dbReference type="EMBL" id="ML978753">
    <property type="protein sequence ID" value="KAF2083864.1"/>
    <property type="molecule type" value="Genomic_DNA"/>
</dbReference>
<dbReference type="Gene3D" id="1.20.5.370">
    <property type="match status" value="1"/>
</dbReference>
<evidence type="ECO:0000256" key="2">
    <source>
        <dbReference type="SAM" id="MobiDB-lite"/>
    </source>
</evidence>
<reference evidence="3" key="1">
    <citation type="journal article" date="2020" name="Stud. Mycol.">
        <title>101 Dothideomycetes genomes: a test case for predicting lifestyles and emergence of pathogens.</title>
        <authorList>
            <person name="Haridas S."/>
            <person name="Albert R."/>
            <person name="Binder M."/>
            <person name="Bloem J."/>
            <person name="Labutti K."/>
            <person name="Salamov A."/>
            <person name="Andreopoulos B."/>
            <person name="Baker S."/>
            <person name="Barry K."/>
            <person name="Bills G."/>
            <person name="Bluhm B."/>
            <person name="Cannon C."/>
            <person name="Castanera R."/>
            <person name="Culley D."/>
            <person name="Daum C."/>
            <person name="Ezra D."/>
            <person name="Gonzalez J."/>
            <person name="Henrissat B."/>
            <person name="Kuo A."/>
            <person name="Liang C."/>
            <person name="Lipzen A."/>
            <person name="Lutzoni F."/>
            <person name="Magnuson J."/>
            <person name="Mondo S."/>
            <person name="Nolan M."/>
            <person name="Ohm R."/>
            <person name="Pangilinan J."/>
            <person name="Park H.-J."/>
            <person name="Ramirez L."/>
            <person name="Alfaro M."/>
            <person name="Sun H."/>
            <person name="Tritt A."/>
            <person name="Yoshinaga Y."/>
            <person name="Zwiers L.-H."/>
            <person name="Turgeon B."/>
            <person name="Goodwin S."/>
            <person name="Spatafora J."/>
            <person name="Crous P."/>
            <person name="Grigoriev I."/>
        </authorList>
    </citation>
    <scope>NUCLEOTIDE SEQUENCE</scope>
    <source>
        <strain evidence="3">CBS 121410</strain>
    </source>
</reference>
<dbReference type="SUPFAM" id="SSF58022">
    <property type="entry name" value="XRCC4, C-terminal oligomerization domain"/>
    <property type="match status" value="1"/>
</dbReference>
<name>A0A9P4LU84_9PEZI</name>
<keyword evidence="4" id="KW-1185">Reference proteome</keyword>
<dbReference type="PANTHER" id="PTHR42067:SF1">
    <property type="entry name" value="MITOTIC APPARATUS PROTEIN P62"/>
    <property type="match status" value="1"/>
</dbReference>